<accession>A0A8H4UP73</accession>
<feature type="compositionally biased region" description="Polar residues" evidence="1">
    <location>
        <begin position="752"/>
        <end position="769"/>
    </location>
</feature>
<protein>
    <submittedName>
        <fullName evidence="2">Uncharacterized protein</fullName>
    </submittedName>
</protein>
<feature type="compositionally biased region" description="Basic and acidic residues" evidence="1">
    <location>
        <begin position="495"/>
        <end position="505"/>
    </location>
</feature>
<name>A0A8H4UP73_9HYPO</name>
<dbReference type="AlphaFoldDB" id="A0A8H4UP73"/>
<gene>
    <name evidence="2" type="ORF">FZEAL_3627</name>
</gene>
<feature type="region of interest" description="Disordered" evidence="1">
    <location>
        <begin position="579"/>
        <end position="609"/>
    </location>
</feature>
<dbReference type="OrthoDB" id="5234017at2759"/>
<sequence>MPPEDILRRVEGIKKLVARYSSEFASAKSPTQIYQESTEVIRQNITLIWENLARTTPSQLPSVQQTIVDLGGRLKELEIEHKAKVDEEEKAYSQKLLTTLDALYGDFLEEIGPIRVRSYLKTLPNNAPVESDAVGHLHSPTPTPRSVQQEQSVAAQVQEPKTKRIASNDTPSVAPNKRKRDLPNSTSNKRQRTEETVLHTPSITVIPEPSSPTTRPSRRATRHSHRRHGDSAGDDDFEGITTPDAGNVYMAFWEKSKEWLAVLVLPMQDLQSIGIPGSLEGLGLQDIVPSCYVHDDETGNYDWAEEYQDGQSLITEREFPVMYFDGQDFPDKSAVGWVAAKDLREFDAKSKNSLVPHIQSVRKFLKARAAKRVADETGIVMSDIAEEETGEHNPDSALSPEAERQSLQAQPPGLDQSPQNYESVIVVQPIPSSVDHGVDSSVIVPPQPRSGTDQENEQKHRPDVEIITISDSGSEVETDEDWSPDVNLSPAVPERLAHTDPELNKSRTSWPLKESEPLGLSEAFRLAHTALRGSVQPGTPDTGASLPDQWSQPLQEVSHPSHQASEPNVITQQLDEENVGHEAPQNGSFEPQTQPNFNSGPSTGNGTEWTREQWHRTSDGAHINKPSSGMASIMPQQHPILPRMQTPHSGLRPTPNTVFPLPPISSMIRQDQSPPPQGPSSQGPMEQAQFLQTSSTPAAFASQLPSSTATNQQNSLALAHLIPYSVPSPTTQLPSNKPPTPTPAIHSLPAQPLSTRHGTSISSGGQTHDSVGMAWGSPAISNALPTATTHDGPSSHTSLVDAAESHLLAGPQGSWQADLPYDLVTYLEDYQRDNNLPLGMVGLQVASKSSQYRYQYSCPFCREAQRVATVVIERGAWGELLITDGGNNIAPKASAADRGMERDAASQAEKFHLSPALPRWSSLLLENFERSPEA</sequence>
<feature type="region of interest" description="Disordered" evidence="1">
    <location>
        <begin position="130"/>
        <end position="240"/>
    </location>
</feature>
<feature type="compositionally biased region" description="Basic residues" evidence="1">
    <location>
        <begin position="216"/>
        <end position="228"/>
    </location>
</feature>
<comment type="caution">
    <text evidence="2">The sequence shown here is derived from an EMBL/GenBank/DDBJ whole genome shotgun (WGS) entry which is preliminary data.</text>
</comment>
<feature type="region of interest" description="Disordered" evidence="1">
    <location>
        <begin position="433"/>
        <end position="514"/>
    </location>
</feature>
<feature type="compositionally biased region" description="Polar residues" evidence="1">
    <location>
        <begin position="585"/>
        <end position="608"/>
    </location>
</feature>
<feature type="compositionally biased region" description="Polar residues" evidence="1">
    <location>
        <begin position="689"/>
        <end position="707"/>
    </location>
</feature>
<dbReference type="EMBL" id="JABEYC010000240">
    <property type="protein sequence ID" value="KAF4980346.1"/>
    <property type="molecule type" value="Genomic_DNA"/>
</dbReference>
<evidence type="ECO:0000313" key="3">
    <source>
        <dbReference type="Proteomes" id="UP000635477"/>
    </source>
</evidence>
<reference evidence="2" key="1">
    <citation type="journal article" date="2020" name="BMC Genomics">
        <title>Correction to: Identification and distribution of gene clusters required for synthesis of sphingolipid metabolism inhibitors in diverse species of the filamentous fungus Fusarium.</title>
        <authorList>
            <person name="Kim H.S."/>
            <person name="Lohmar J.M."/>
            <person name="Busman M."/>
            <person name="Brown D.W."/>
            <person name="Naumann T.A."/>
            <person name="Divon H.H."/>
            <person name="Lysoe E."/>
            <person name="Uhlig S."/>
            <person name="Proctor R.H."/>
        </authorList>
    </citation>
    <scope>NUCLEOTIDE SEQUENCE</scope>
    <source>
        <strain evidence="2">NRRL 22465</strain>
    </source>
</reference>
<dbReference type="Proteomes" id="UP000635477">
    <property type="component" value="Unassembled WGS sequence"/>
</dbReference>
<feature type="region of interest" description="Disordered" evidence="1">
    <location>
        <begin position="382"/>
        <end position="418"/>
    </location>
</feature>
<evidence type="ECO:0000256" key="1">
    <source>
        <dbReference type="SAM" id="MobiDB-lite"/>
    </source>
</evidence>
<feature type="compositionally biased region" description="Polar residues" evidence="1">
    <location>
        <begin position="548"/>
        <end position="566"/>
    </location>
</feature>
<proteinExistence type="predicted"/>
<feature type="compositionally biased region" description="Acidic residues" evidence="1">
    <location>
        <begin position="474"/>
        <end position="483"/>
    </location>
</feature>
<reference evidence="2" key="2">
    <citation type="submission" date="2020-05" db="EMBL/GenBank/DDBJ databases">
        <authorList>
            <person name="Kim H.-S."/>
            <person name="Proctor R.H."/>
            <person name="Brown D.W."/>
        </authorList>
    </citation>
    <scope>NUCLEOTIDE SEQUENCE</scope>
    <source>
        <strain evidence="2">NRRL 22465</strain>
    </source>
</reference>
<feature type="compositionally biased region" description="Low complexity" evidence="1">
    <location>
        <begin position="146"/>
        <end position="159"/>
    </location>
</feature>
<feature type="region of interest" description="Disordered" evidence="1">
    <location>
        <begin position="644"/>
        <end position="707"/>
    </location>
</feature>
<feature type="region of interest" description="Disordered" evidence="1">
    <location>
        <begin position="533"/>
        <end position="566"/>
    </location>
</feature>
<keyword evidence="3" id="KW-1185">Reference proteome</keyword>
<feature type="region of interest" description="Disordered" evidence="1">
    <location>
        <begin position="727"/>
        <end position="777"/>
    </location>
</feature>
<organism evidence="2 3">
    <name type="scientific">Fusarium zealandicum</name>
    <dbReference type="NCBI Taxonomy" id="1053134"/>
    <lineage>
        <taxon>Eukaryota</taxon>
        <taxon>Fungi</taxon>
        <taxon>Dikarya</taxon>
        <taxon>Ascomycota</taxon>
        <taxon>Pezizomycotina</taxon>
        <taxon>Sordariomycetes</taxon>
        <taxon>Hypocreomycetidae</taxon>
        <taxon>Hypocreales</taxon>
        <taxon>Nectriaceae</taxon>
        <taxon>Fusarium</taxon>
        <taxon>Fusarium staphyleae species complex</taxon>
    </lineage>
</organism>
<evidence type="ECO:0000313" key="2">
    <source>
        <dbReference type="EMBL" id="KAF4980346.1"/>
    </source>
</evidence>